<evidence type="ECO:0000256" key="1">
    <source>
        <dbReference type="SAM" id="Coils"/>
    </source>
</evidence>
<dbReference type="AlphaFoldDB" id="A0AA36HLC4"/>
<feature type="region of interest" description="Disordered" evidence="2">
    <location>
        <begin position="739"/>
        <end position="769"/>
    </location>
</feature>
<name>A0AA36HLC4_9DINO</name>
<keyword evidence="4" id="KW-1185">Reference proteome</keyword>
<dbReference type="Proteomes" id="UP001178507">
    <property type="component" value="Unassembled WGS sequence"/>
</dbReference>
<evidence type="ECO:0000256" key="2">
    <source>
        <dbReference type="SAM" id="MobiDB-lite"/>
    </source>
</evidence>
<evidence type="ECO:0000313" key="3">
    <source>
        <dbReference type="EMBL" id="CAJ1370479.1"/>
    </source>
</evidence>
<feature type="coiled-coil region" evidence="1">
    <location>
        <begin position="364"/>
        <end position="426"/>
    </location>
</feature>
<organism evidence="3 4">
    <name type="scientific">Effrenium voratum</name>
    <dbReference type="NCBI Taxonomy" id="2562239"/>
    <lineage>
        <taxon>Eukaryota</taxon>
        <taxon>Sar</taxon>
        <taxon>Alveolata</taxon>
        <taxon>Dinophyceae</taxon>
        <taxon>Suessiales</taxon>
        <taxon>Symbiodiniaceae</taxon>
        <taxon>Effrenium</taxon>
    </lineage>
</organism>
<sequence>MEALASRVGRFESQLEAIRREVFQLQGQSSAPSAPASQGQVASSAQLQWVRLFERELEQLKHQAESYEEPLALMEHRLQRLESVALPESGRDLDELAELVLSELQELQAQVAHLASEKRGPGQAIAPRGLPVSAATRSPTSAAAQRVEMLQRLERSAVSLEERMQRLEQEVVPPDSHGEGTESKLQQRLHHLEQEVQVALQPLRRHQVSLQVLEETSMKVEKLQDSLKHLPLDAALKRSDQAIHALEAAGGQAAGAMSLLDGHKVQAGLDQLFTAMEALARQRNQDVQLVNGYLGEVYRRIERDLPVDKGQSIIQSLNQLQNQHQVLKAECRAILDVRLPELETRLLHEASSTAELADQNRRQITRLELATQDAMDQLASAQARLPALQDATDRRAAAETRREAQAAELRQELMHLRQDFAQLTMDGSMAPGSIGEKFHASLAAVQATLLARIEKEGKEKLQSLTAMERQLLELQERTRHAEVAGSSASTFAGDLQMLAQDFATLRGESARADVELRERVARGERELKAEIRAAQRLLLEVAESARHLSPERLTAPSLSSIKAAPAEPASLPALPGFGTGASTGVQLDVGSLAAHDEAVEWTLPGVRARARLGNSQPLISEAFDVDRFPEIKALRLKLFPLGSRRRTKPGHCSLYLTGPQGRAWPARVHLRQTREGQWAPRLLCVRRRAGGRWQRDRSLDDTACRSGLSEMEPPCHKLTLGSLRAMASSGIAAFPWPRRMTSRSSSLKSERRTSDARPAANLEAGRMRR</sequence>
<protein>
    <submittedName>
        <fullName evidence="3">Uncharacterized protein</fullName>
    </submittedName>
</protein>
<proteinExistence type="predicted"/>
<reference evidence="3" key="1">
    <citation type="submission" date="2023-08" db="EMBL/GenBank/DDBJ databases">
        <authorList>
            <person name="Chen Y."/>
            <person name="Shah S."/>
            <person name="Dougan E. K."/>
            <person name="Thang M."/>
            <person name="Chan C."/>
        </authorList>
    </citation>
    <scope>NUCLEOTIDE SEQUENCE</scope>
</reference>
<gene>
    <name evidence="3" type="ORF">EVOR1521_LOCUS1042</name>
</gene>
<dbReference type="EMBL" id="CAUJNA010000020">
    <property type="protein sequence ID" value="CAJ1370479.1"/>
    <property type="molecule type" value="Genomic_DNA"/>
</dbReference>
<comment type="caution">
    <text evidence="3">The sequence shown here is derived from an EMBL/GenBank/DDBJ whole genome shotgun (WGS) entry which is preliminary data.</text>
</comment>
<accession>A0AA36HLC4</accession>
<keyword evidence="1" id="KW-0175">Coiled coil</keyword>
<evidence type="ECO:0000313" key="4">
    <source>
        <dbReference type="Proteomes" id="UP001178507"/>
    </source>
</evidence>